<gene>
    <name evidence="2" type="ORF">SHERM_19498</name>
</gene>
<keyword evidence="3" id="KW-1185">Reference proteome</keyword>
<sequence>ILYGSAPSLSHLRVFGCLCYAHKIVMVTSLLPGVVVVYLLVILLAKRGRVCMIWIIRFPFSRDVEFLEAEFPYHSDSSEPDFFHHLLLCLFLLSRMMIRIFWLSLYLMFLLILGLLLLIWTRLTIGGF</sequence>
<name>A0A9N7RBU9_STRHE</name>
<reference evidence="2" key="1">
    <citation type="submission" date="2019-12" db="EMBL/GenBank/DDBJ databases">
        <authorList>
            <person name="Scholes J."/>
        </authorList>
    </citation>
    <scope>NUCLEOTIDE SEQUENCE</scope>
</reference>
<dbReference type="EMBL" id="CACSLK010020742">
    <property type="protein sequence ID" value="CAA0821496.1"/>
    <property type="molecule type" value="Genomic_DNA"/>
</dbReference>
<feature type="transmembrane region" description="Helical" evidence="1">
    <location>
        <begin position="100"/>
        <end position="120"/>
    </location>
</feature>
<dbReference type="OrthoDB" id="913290at2759"/>
<feature type="non-terminal residue" evidence="2">
    <location>
        <position position="1"/>
    </location>
</feature>
<dbReference type="Proteomes" id="UP001153555">
    <property type="component" value="Unassembled WGS sequence"/>
</dbReference>
<protein>
    <submittedName>
        <fullName evidence="2">Uncharacterized protein</fullName>
    </submittedName>
</protein>
<evidence type="ECO:0000313" key="3">
    <source>
        <dbReference type="Proteomes" id="UP001153555"/>
    </source>
</evidence>
<organism evidence="2 3">
    <name type="scientific">Striga hermonthica</name>
    <name type="common">Purple witchweed</name>
    <name type="synonym">Buchnera hermonthica</name>
    <dbReference type="NCBI Taxonomy" id="68872"/>
    <lineage>
        <taxon>Eukaryota</taxon>
        <taxon>Viridiplantae</taxon>
        <taxon>Streptophyta</taxon>
        <taxon>Embryophyta</taxon>
        <taxon>Tracheophyta</taxon>
        <taxon>Spermatophyta</taxon>
        <taxon>Magnoliopsida</taxon>
        <taxon>eudicotyledons</taxon>
        <taxon>Gunneridae</taxon>
        <taxon>Pentapetalae</taxon>
        <taxon>asterids</taxon>
        <taxon>lamiids</taxon>
        <taxon>Lamiales</taxon>
        <taxon>Orobanchaceae</taxon>
        <taxon>Buchnereae</taxon>
        <taxon>Striga</taxon>
    </lineage>
</organism>
<evidence type="ECO:0000313" key="2">
    <source>
        <dbReference type="EMBL" id="CAA0821496.1"/>
    </source>
</evidence>
<evidence type="ECO:0000256" key="1">
    <source>
        <dbReference type="SAM" id="Phobius"/>
    </source>
</evidence>
<comment type="caution">
    <text evidence="2">The sequence shown here is derived from an EMBL/GenBank/DDBJ whole genome shotgun (WGS) entry which is preliminary data.</text>
</comment>
<feature type="non-terminal residue" evidence="2">
    <location>
        <position position="128"/>
    </location>
</feature>
<keyword evidence="1" id="KW-0812">Transmembrane</keyword>
<keyword evidence="1" id="KW-0472">Membrane</keyword>
<feature type="transmembrane region" description="Helical" evidence="1">
    <location>
        <begin position="20"/>
        <end position="45"/>
    </location>
</feature>
<keyword evidence="1" id="KW-1133">Transmembrane helix</keyword>
<dbReference type="AlphaFoldDB" id="A0A9N7RBU9"/>
<accession>A0A9N7RBU9</accession>
<proteinExistence type="predicted"/>